<evidence type="ECO:0000313" key="1">
    <source>
        <dbReference type="EMBL" id="WNL34087.1"/>
    </source>
</evidence>
<dbReference type="Proteomes" id="UP001305220">
    <property type="component" value="Chromosome"/>
</dbReference>
<reference evidence="1" key="1">
    <citation type="submission" date="2023-09" db="EMBL/GenBank/DDBJ databases">
        <title>Arcobacter tbilisiensis sp. nov. isolated from chicken meat in Tbilisi, Georgia.</title>
        <authorList>
            <person name="Matthias R."/>
            <person name="Zautner A.E."/>
        </authorList>
    </citation>
    <scope>NUCLEOTIDE SEQUENCE</scope>
    <source>
        <strain evidence="1">LEO 62</strain>
    </source>
</reference>
<dbReference type="EMBL" id="CP134856">
    <property type="protein sequence ID" value="WNL34087.1"/>
    <property type="molecule type" value="Genomic_DNA"/>
</dbReference>
<proteinExistence type="predicted"/>
<dbReference type="InterPro" id="IPR009061">
    <property type="entry name" value="DNA-bd_dom_put_sf"/>
</dbReference>
<organism evidence="1">
    <name type="scientific">Arcobacter cryaerophilus gv. pseudocryaerophilus</name>
    <dbReference type="NCBI Taxonomy" id="2933791"/>
    <lineage>
        <taxon>Bacteria</taxon>
        <taxon>Pseudomonadati</taxon>
        <taxon>Campylobacterota</taxon>
        <taxon>Epsilonproteobacteria</taxon>
        <taxon>Campylobacterales</taxon>
        <taxon>Arcobacteraceae</taxon>
        <taxon>Aliarcobacter</taxon>
    </lineage>
</organism>
<gene>
    <name evidence="1" type="ORF">RMP68_00425</name>
</gene>
<name>A0AA96DTL0_9BACT</name>
<dbReference type="AlphaFoldDB" id="A0AA96DTL0"/>
<sequence>MKIENITPKFMRVKQIAEHFSIGKSTVWLYAKQGKITPKKISDRVTVFDVAEVEKALLGA</sequence>
<keyword evidence="1" id="KW-0238">DNA-binding</keyword>
<dbReference type="RefSeq" id="WP_390870793.1">
    <property type="nucleotide sequence ID" value="NZ_CP128652.1"/>
</dbReference>
<accession>A0AA96DTL0</accession>
<dbReference type="GO" id="GO:0003677">
    <property type="term" value="F:DNA binding"/>
    <property type="evidence" value="ECO:0007669"/>
    <property type="project" value="UniProtKB-KW"/>
</dbReference>
<dbReference type="SUPFAM" id="SSF46955">
    <property type="entry name" value="Putative DNA-binding domain"/>
    <property type="match status" value="1"/>
</dbReference>
<protein>
    <submittedName>
        <fullName evidence="1">DNA-binding protein</fullName>
    </submittedName>
</protein>